<keyword evidence="2" id="KW-1185">Reference proteome</keyword>
<accession>A0A7X2TGN4</accession>
<gene>
    <name evidence="1" type="ORF">FYJ51_08230</name>
</gene>
<proteinExistence type="predicted"/>
<name>A0A7X2TGN4_9FIRM</name>
<protein>
    <submittedName>
        <fullName evidence="1">Uncharacterized protein</fullName>
    </submittedName>
</protein>
<dbReference type="EMBL" id="VUMN01000018">
    <property type="protein sequence ID" value="MSS58893.1"/>
    <property type="molecule type" value="Genomic_DNA"/>
</dbReference>
<dbReference type="RefSeq" id="WP_154504888.1">
    <property type="nucleotide sequence ID" value="NZ_VUMN01000018.1"/>
</dbReference>
<sequence>MSTPLPEQFDRLSHEEQKTWFIRFYGDVREGEFFGLTDELEVPEEVKSAFAKWLAEGGEKELIR</sequence>
<evidence type="ECO:0000313" key="2">
    <source>
        <dbReference type="Proteomes" id="UP000461880"/>
    </source>
</evidence>
<reference evidence="1 2" key="1">
    <citation type="submission" date="2019-08" db="EMBL/GenBank/DDBJ databases">
        <title>In-depth cultivation of the pig gut microbiome towards novel bacterial diversity and tailored functional studies.</title>
        <authorList>
            <person name="Wylensek D."/>
            <person name="Hitch T.C.A."/>
            <person name="Clavel T."/>
        </authorList>
    </citation>
    <scope>NUCLEOTIDE SEQUENCE [LARGE SCALE GENOMIC DNA]</scope>
    <source>
        <strain evidence="1 2">Oil+RF-744-GAM-WT-6</strain>
    </source>
</reference>
<dbReference type="Proteomes" id="UP000461880">
    <property type="component" value="Unassembled WGS sequence"/>
</dbReference>
<organism evidence="1 2">
    <name type="scientific">Stecheria intestinalis</name>
    <dbReference type="NCBI Taxonomy" id="2606630"/>
    <lineage>
        <taxon>Bacteria</taxon>
        <taxon>Bacillati</taxon>
        <taxon>Bacillota</taxon>
        <taxon>Erysipelotrichia</taxon>
        <taxon>Erysipelotrichales</taxon>
        <taxon>Erysipelotrichaceae</taxon>
        <taxon>Stecheria</taxon>
    </lineage>
</organism>
<dbReference type="AlphaFoldDB" id="A0A7X2TGN4"/>
<evidence type="ECO:0000313" key="1">
    <source>
        <dbReference type="EMBL" id="MSS58893.1"/>
    </source>
</evidence>
<comment type="caution">
    <text evidence="1">The sequence shown here is derived from an EMBL/GenBank/DDBJ whole genome shotgun (WGS) entry which is preliminary data.</text>
</comment>